<dbReference type="NCBIfam" id="TIGR00095">
    <property type="entry name" value="16S rRNA (guanine(966)-N(2))-methyltransferase RsmD"/>
    <property type="match status" value="1"/>
</dbReference>
<dbReference type="AlphaFoldDB" id="A0A1U7CKS5"/>
<keyword evidence="2 4" id="KW-0808">Transferase</keyword>
<protein>
    <submittedName>
        <fullName evidence="4">Ribosomal RNA small subunit methyltransferase D</fullName>
        <ecNumber evidence="4">2.1.1.171</ecNumber>
    </submittedName>
</protein>
<dbReference type="PIRSF" id="PIRSF004553">
    <property type="entry name" value="CHP00095"/>
    <property type="match status" value="1"/>
</dbReference>
<dbReference type="PANTHER" id="PTHR43542:SF1">
    <property type="entry name" value="METHYLTRANSFERASE"/>
    <property type="match status" value="1"/>
</dbReference>
<dbReference type="Pfam" id="PF03602">
    <property type="entry name" value="Cons_hypoth95"/>
    <property type="match status" value="1"/>
</dbReference>
<evidence type="ECO:0000256" key="1">
    <source>
        <dbReference type="ARBA" id="ARBA00022603"/>
    </source>
</evidence>
<accession>A0A1U7CKS5</accession>
<dbReference type="EMBL" id="CP019082">
    <property type="protein sequence ID" value="APW59531.1"/>
    <property type="molecule type" value="Genomic_DNA"/>
</dbReference>
<dbReference type="STRING" id="1387353.BSF38_00955"/>
<dbReference type="OrthoDB" id="9803017at2"/>
<reference evidence="5" key="1">
    <citation type="submission" date="2016-12" db="EMBL/GenBank/DDBJ databases">
        <title>Comparative genomics of four Isosphaeraceae planctomycetes: a common pool of plasmids and glycoside hydrolase genes.</title>
        <authorList>
            <person name="Ivanova A."/>
        </authorList>
    </citation>
    <scope>NUCLEOTIDE SEQUENCE [LARGE SCALE GENOMIC DNA]</scope>
    <source>
        <strain evidence="5">PX4</strain>
    </source>
</reference>
<feature type="region of interest" description="Disordered" evidence="3">
    <location>
        <begin position="185"/>
        <end position="213"/>
    </location>
</feature>
<evidence type="ECO:0000313" key="5">
    <source>
        <dbReference type="Proteomes" id="UP000186309"/>
    </source>
</evidence>
<evidence type="ECO:0000313" key="4">
    <source>
        <dbReference type="EMBL" id="APW59531.1"/>
    </source>
</evidence>
<keyword evidence="5" id="KW-1185">Reference proteome</keyword>
<dbReference type="InterPro" id="IPR029063">
    <property type="entry name" value="SAM-dependent_MTases_sf"/>
</dbReference>
<keyword evidence="1 4" id="KW-0489">Methyltransferase</keyword>
<sequence length="213" mass="23525">MRIIAGQRRGHKIDGPKATAALRPTSDLVRESLFNMVGEMMPGRTAVDLFAGTGAIGLEALSRGAEAAIFVEKNRESVALIHGNVARLRYQDRAQVRLADAYRWVRTHEWAADQPVAVFLDPPYKEYEDHAKKIRELLDQLVERLPAESLIALEAGRTLDGEILPDFEAWDVRRYGDTQVAIRVFPGPEGEEDAESSDSKTGTEGPSEEAGNV</sequence>
<gene>
    <name evidence="4" type="primary">rsmD</name>
    <name evidence="4" type="ORF">BSF38_00955</name>
</gene>
<dbReference type="KEGG" id="pbor:BSF38_00955"/>
<organism evidence="4 5">
    <name type="scientific">Paludisphaera borealis</name>
    <dbReference type="NCBI Taxonomy" id="1387353"/>
    <lineage>
        <taxon>Bacteria</taxon>
        <taxon>Pseudomonadati</taxon>
        <taxon>Planctomycetota</taxon>
        <taxon>Planctomycetia</taxon>
        <taxon>Isosphaerales</taxon>
        <taxon>Isosphaeraceae</taxon>
        <taxon>Paludisphaera</taxon>
    </lineage>
</organism>
<evidence type="ECO:0000256" key="3">
    <source>
        <dbReference type="SAM" id="MobiDB-lite"/>
    </source>
</evidence>
<dbReference type="GO" id="GO:0052913">
    <property type="term" value="F:16S rRNA (guanine(966)-N(2))-methyltransferase activity"/>
    <property type="evidence" value="ECO:0007669"/>
    <property type="project" value="UniProtKB-EC"/>
</dbReference>
<dbReference type="PANTHER" id="PTHR43542">
    <property type="entry name" value="METHYLTRANSFERASE"/>
    <property type="match status" value="1"/>
</dbReference>
<dbReference type="Gene3D" id="3.40.50.150">
    <property type="entry name" value="Vaccinia Virus protein VP39"/>
    <property type="match status" value="1"/>
</dbReference>
<dbReference type="EC" id="2.1.1.171" evidence="4"/>
<name>A0A1U7CKS5_9BACT</name>
<dbReference type="Proteomes" id="UP000186309">
    <property type="component" value="Chromosome"/>
</dbReference>
<dbReference type="CDD" id="cd02440">
    <property type="entry name" value="AdoMet_MTases"/>
    <property type="match status" value="1"/>
</dbReference>
<proteinExistence type="predicted"/>
<dbReference type="SUPFAM" id="SSF53335">
    <property type="entry name" value="S-adenosyl-L-methionine-dependent methyltransferases"/>
    <property type="match status" value="1"/>
</dbReference>
<dbReference type="InterPro" id="IPR004398">
    <property type="entry name" value="RNA_MeTrfase_RsmD"/>
</dbReference>
<evidence type="ECO:0000256" key="2">
    <source>
        <dbReference type="ARBA" id="ARBA00022679"/>
    </source>
</evidence>
<dbReference type="RefSeq" id="WP_083713743.1">
    <property type="nucleotide sequence ID" value="NZ_CP019082.1"/>
</dbReference>